<dbReference type="RefSeq" id="WP_167082577.1">
    <property type="nucleotide sequence ID" value="NZ_BAAADC010000001.1"/>
</dbReference>
<dbReference type="SUPFAM" id="SSF51445">
    <property type="entry name" value="(Trans)glycosidases"/>
    <property type="match status" value="1"/>
</dbReference>
<evidence type="ECO:0000256" key="3">
    <source>
        <dbReference type="ARBA" id="ARBA00022801"/>
    </source>
</evidence>
<evidence type="ECO:0000256" key="7">
    <source>
        <dbReference type="SAM" id="SignalP"/>
    </source>
</evidence>
<dbReference type="InterPro" id="IPR050314">
    <property type="entry name" value="Glycosyl_Hydrlase_18"/>
</dbReference>
<evidence type="ECO:0000256" key="2">
    <source>
        <dbReference type="ARBA" id="ARBA00012729"/>
    </source>
</evidence>
<feature type="chain" id="PRO_5032370522" description="chitinase" evidence="7">
    <location>
        <begin position="25"/>
        <end position="346"/>
    </location>
</feature>
<evidence type="ECO:0000256" key="1">
    <source>
        <dbReference type="ARBA" id="ARBA00000822"/>
    </source>
</evidence>
<dbReference type="PROSITE" id="PS51910">
    <property type="entry name" value="GH18_2"/>
    <property type="match status" value="1"/>
</dbReference>
<gene>
    <name evidence="9" type="ORF">FHS83_001714</name>
</gene>
<sequence>MQKIFPWRISAALLFAVLAQTAQARVVAGYFPSWESASALSSVNPAYSHVIVAFARPDFSWDGKSFAGTGLQFEGSPAELKRQIAAVKKRGTKVLLAVGGTSYLKWDALAAEAGKPGPVTNQIARFVRELGFDGIDVDYEIEGGDIAPYRGAILSLRRAAQGKTLSLAAWSTGADCTKATGTAPCGGKVGETDANTGRERLVFRDPAAAAAIDMVEVMSYDAGLAYDPVLGWQLYRALLPARVIVNIGFEPAPEGWGKAVLVGRDQDAVCKNAKLQTDQFEQASSKPYSVERSLRDGPLASKTNPKDGAMLWHVLKNDGIPLCGKAKGISADGAAALARKLLGGAK</sequence>
<dbReference type="EC" id="3.2.1.14" evidence="2"/>
<evidence type="ECO:0000256" key="4">
    <source>
        <dbReference type="ARBA" id="ARBA00023295"/>
    </source>
</evidence>
<evidence type="ECO:0000259" key="8">
    <source>
        <dbReference type="PROSITE" id="PS51910"/>
    </source>
</evidence>
<comment type="similarity">
    <text evidence="6">Belongs to the glycosyl hydrolase 18 family.</text>
</comment>
<dbReference type="InterPro" id="IPR001579">
    <property type="entry name" value="Glyco_hydro_18_chit_AS"/>
</dbReference>
<dbReference type="AlphaFoldDB" id="A0A846MYB2"/>
<dbReference type="GO" id="GO:0005576">
    <property type="term" value="C:extracellular region"/>
    <property type="evidence" value="ECO:0007669"/>
    <property type="project" value="TreeGrafter"/>
</dbReference>
<dbReference type="PANTHER" id="PTHR11177:SF317">
    <property type="entry name" value="CHITINASE 12-RELATED"/>
    <property type="match status" value="1"/>
</dbReference>
<dbReference type="InterPro" id="IPR001223">
    <property type="entry name" value="Glyco_hydro18_cat"/>
</dbReference>
<evidence type="ECO:0000256" key="6">
    <source>
        <dbReference type="RuleBase" id="RU004453"/>
    </source>
</evidence>
<proteinExistence type="inferred from homology"/>
<comment type="catalytic activity">
    <reaction evidence="1">
        <text>Random endo-hydrolysis of N-acetyl-beta-D-glucosaminide (1-&gt;4)-beta-linkages in chitin and chitodextrins.</text>
        <dbReference type="EC" id="3.2.1.14"/>
    </reaction>
</comment>
<accession>A0A846MYB2</accession>
<reference evidence="9 10" key="1">
    <citation type="submission" date="2020-03" db="EMBL/GenBank/DDBJ databases">
        <title>Genomic Encyclopedia of Type Strains, Phase IV (KMG-IV): sequencing the most valuable type-strain genomes for metagenomic binning, comparative biology and taxonomic classification.</title>
        <authorList>
            <person name="Goeker M."/>
        </authorList>
    </citation>
    <scope>NUCLEOTIDE SEQUENCE [LARGE SCALE GENOMIC DNA]</scope>
    <source>
        <strain evidence="9 10">DSM 19867</strain>
    </source>
</reference>
<protein>
    <recommendedName>
        <fullName evidence="2">chitinase</fullName>
        <ecNumber evidence="2">3.2.1.14</ecNumber>
    </recommendedName>
</protein>
<dbReference type="Gene3D" id="3.20.20.80">
    <property type="entry name" value="Glycosidases"/>
    <property type="match status" value="1"/>
</dbReference>
<dbReference type="GO" id="GO:0005975">
    <property type="term" value="P:carbohydrate metabolic process"/>
    <property type="evidence" value="ECO:0007669"/>
    <property type="project" value="InterPro"/>
</dbReference>
<dbReference type="SMART" id="SM00636">
    <property type="entry name" value="Glyco_18"/>
    <property type="match status" value="1"/>
</dbReference>
<name>A0A846MYB2_9PROT</name>
<evidence type="ECO:0000313" key="10">
    <source>
        <dbReference type="Proteomes" id="UP000570514"/>
    </source>
</evidence>
<dbReference type="Proteomes" id="UP000570514">
    <property type="component" value="Unassembled WGS sequence"/>
</dbReference>
<keyword evidence="4 5" id="KW-0326">Glycosidase</keyword>
<comment type="caution">
    <text evidence="9">The sequence shown here is derived from an EMBL/GenBank/DDBJ whole genome shotgun (WGS) entry which is preliminary data.</text>
</comment>
<dbReference type="PROSITE" id="PS01095">
    <property type="entry name" value="GH18_1"/>
    <property type="match status" value="1"/>
</dbReference>
<dbReference type="PANTHER" id="PTHR11177">
    <property type="entry name" value="CHITINASE"/>
    <property type="match status" value="1"/>
</dbReference>
<dbReference type="InterPro" id="IPR011583">
    <property type="entry name" value="Chitinase_II/V-like_cat"/>
</dbReference>
<evidence type="ECO:0000313" key="9">
    <source>
        <dbReference type="EMBL" id="NIK88396.1"/>
    </source>
</evidence>
<dbReference type="Pfam" id="PF00704">
    <property type="entry name" value="Glyco_hydro_18"/>
    <property type="match status" value="1"/>
</dbReference>
<keyword evidence="7" id="KW-0732">Signal</keyword>
<dbReference type="InterPro" id="IPR017853">
    <property type="entry name" value="GH"/>
</dbReference>
<organism evidence="9 10">
    <name type="scientific">Rhizomicrobium palustre</name>
    <dbReference type="NCBI Taxonomy" id="189966"/>
    <lineage>
        <taxon>Bacteria</taxon>
        <taxon>Pseudomonadati</taxon>
        <taxon>Pseudomonadota</taxon>
        <taxon>Alphaproteobacteria</taxon>
        <taxon>Micropepsales</taxon>
        <taxon>Micropepsaceae</taxon>
        <taxon>Rhizomicrobium</taxon>
    </lineage>
</organism>
<keyword evidence="10" id="KW-1185">Reference proteome</keyword>
<feature type="domain" description="GH18" evidence="8">
    <location>
        <begin position="25"/>
        <end position="346"/>
    </location>
</feature>
<keyword evidence="3 5" id="KW-0378">Hydrolase</keyword>
<dbReference type="GO" id="GO:0008843">
    <property type="term" value="F:endochitinase activity"/>
    <property type="evidence" value="ECO:0007669"/>
    <property type="project" value="UniProtKB-EC"/>
</dbReference>
<dbReference type="EMBL" id="JAASRM010000001">
    <property type="protein sequence ID" value="NIK88396.1"/>
    <property type="molecule type" value="Genomic_DNA"/>
</dbReference>
<feature type="signal peptide" evidence="7">
    <location>
        <begin position="1"/>
        <end position="24"/>
    </location>
</feature>
<dbReference type="GO" id="GO:0006032">
    <property type="term" value="P:chitin catabolic process"/>
    <property type="evidence" value="ECO:0007669"/>
    <property type="project" value="TreeGrafter"/>
</dbReference>
<dbReference type="GO" id="GO:0008061">
    <property type="term" value="F:chitin binding"/>
    <property type="evidence" value="ECO:0007669"/>
    <property type="project" value="InterPro"/>
</dbReference>
<evidence type="ECO:0000256" key="5">
    <source>
        <dbReference type="RuleBase" id="RU000489"/>
    </source>
</evidence>